<dbReference type="EMBL" id="BCMM01000029">
    <property type="protein sequence ID" value="GAQ65231.1"/>
    <property type="molecule type" value="Genomic_DNA"/>
</dbReference>
<feature type="transmembrane region" description="Helical" evidence="12">
    <location>
        <begin position="72"/>
        <end position="93"/>
    </location>
</feature>
<evidence type="ECO:0000256" key="8">
    <source>
        <dbReference type="ARBA" id="ARBA00023136"/>
    </source>
</evidence>
<reference evidence="13 14" key="2">
    <citation type="journal article" date="2016" name="Genome Announc.">
        <title>Draft Genome Sequences of Streptomyces scabiei S58, Streptomyces turgidiscabies T45, and Streptomyces acidiscabies a10, the Pathogens of Potato Common Scab, Isolated in Japan.</title>
        <authorList>
            <person name="Tomihama T."/>
            <person name="Nishi Y."/>
            <person name="Sakai M."/>
            <person name="Ikenaga M."/>
            <person name="Okubo T."/>
            <person name="Ikeda S."/>
        </authorList>
    </citation>
    <scope>NUCLEOTIDE SEQUENCE [LARGE SCALE GENOMIC DNA]</scope>
    <source>
        <strain evidence="13 14">S58</strain>
    </source>
</reference>
<evidence type="ECO:0000256" key="6">
    <source>
        <dbReference type="ARBA" id="ARBA00022692"/>
    </source>
</evidence>
<feature type="transmembrane region" description="Helical" evidence="12">
    <location>
        <begin position="301"/>
        <end position="321"/>
    </location>
</feature>
<dbReference type="GO" id="GO:0005886">
    <property type="term" value="C:plasma membrane"/>
    <property type="evidence" value="ECO:0007669"/>
    <property type="project" value="UniProtKB-SubCell"/>
</dbReference>
<comment type="function">
    <text evidence="9">Part of the binding-protein-dependent transport system for D-xylose. Probably responsible for the translocation of the substrate across the membrane.</text>
</comment>
<evidence type="ECO:0000256" key="9">
    <source>
        <dbReference type="ARBA" id="ARBA00035611"/>
    </source>
</evidence>
<dbReference type="GO" id="GO:0022857">
    <property type="term" value="F:transmembrane transporter activity"/>
    <property type="evidence" value="ECO:0007669"/>
    <property type="project" value="InterPro"/>
</dbReference>
<keyword evidence="7 12" id="KW-1133">Transmembrane helix</keyword>
<dbReference type="CDD" id="cd06579">
    <property type="entry name" value="TM_PBP1_transp_AraH_like"/>
    <property type="match status" value="1"/>
</dbReference>
<proteinExistence type="predicted"/>
<evidence type="ECO:0000256" key="2">
    <source>
        <dbReference type="ARBA" id="ARBA00022448"/>
    </source>
</evidence>
<evidence type="ECO:0000256" key="1">
    <source>
        <dbReference type="ARBA" id="ARBA00004651"/>
    </source>
</evidence>
<comment type="subcellular location">
    <subcellularLocation>
        <location evidence="1">Cell membrane</location>
        <topology evidence="1">Multi-pass membrane protein</topology>
    </subcellularLocation>
</comment>
<keyword evidence="5" id="KW-0762">Sugar transport</keyword>
<feature type="transmembrane region" description="Helical" evidence="12">
    <location>
        <begin position="327"/>
        <end position="346"/>
    </location>
</feature>
<dbReference type="AlphaFoldDB" id="A0A100JT65"/>
<evidence type="ECO:0000256" key="12">
    <source>
        <dbReference type="SAM" id="Phobius"/>
    </source>
</evidence>
<accession>A0A100JT65</accession>
<keyword evidence="2" id="KW-0813">Transport</keyword>
<evidence type="ECO:0000313" key="14">
    <source>
        <dbReference type="Proteomes" id="UP000067448"/>
    </source>
</evidence>
<feature type="transmembrane region" description="Helical" evidence="12">
    <location>
        <begin position="150"/>
        <end position="168"/>
    </location>
</feature>
<evidence type="ECO:0000256" key="10">
    <source>
        <dbReference type="ARBA" id="ARBA00035686"/>
    </source>
</evidence>
<evidence type="ECO:0000256" key="4">
    <source>
        <dbReference type="ARBA" id="ARBA00022519"/>
    </source>
</evidence>
<feature type="compositionally biased region" description="Low complexity" evidence="11">
    <location>
        <begin position="7"/>
        <end position="20"/>
    </location>
</feature>
<reference evidence="14" key="3">
    <citation type="submission" date="2016-02" db="EMBL/GenBank/DDBJ databases">
        <title>Draft genome of pathogenic Streptomyces sp. in Japan.</title>
        <authorList>
            <person name="Tomihama T."/>
            <person name="Ikenaga M."/>
            <person name="Sakai M."/>
            <person name="Okubo T."/>
            <person name="Ikeda S."/>
        </authorList>
    </citation>
    <scope>NUCLEOTIDE SEQUENCE [LARGE SCALE GENOMIC DNA]</scope>
    <source>
        <strain evidence="14">S58</strain>
    </source>
</reference>
<feature type="transmembrane region" description="Helical" evidence="12">
    <location>
        <begin position="274"/>
        <end position="294"/>
    </location>
</feature>
<comment type="caution">
    <text evidence="13">The sequence shown here is derived from an EMBL/GenBank/DDBJ whole genome shotgun (WGS) entry which is preliminary data.</text>
</comment>
<feature type="transmembrane region" description="Helical" evidence="12">
    <location>
        <begin position="117"/>
        <end position="138"/>
    </location>
</feature>
<feature type="transmembrane region" description="Helical" evidence="12">
    <location>
        <begin position="202"/>
        <end position="226"/>
    </location>
</feature>
<dbReference type="RefSeq" id="WP_079081888.1">
    <property type="nucleotide sequence ID" value="NZ_BCMM01000029.1"/>
</dbReference>
<gene>
    <name evidence="13" type="primary">lsrD_3</name>
    <name evidence="13" type="ORF">SsS58_05640</name>
</gene>
<keyword evidence="6 12" id="KW-0812">Transmembrane</keyword>
<dbReference type="Pfam" id="PF02653">
    <property type="entry name" value="BPD_transp_2"/>
    <property type="match status" value="1"/>
</dbReference>
<dbReference type="PANTHER" id="PTHR32196">
    <property type="entry name" value="ABC TRANSPORTER PERMEASE PROTEIN YPHD-RELATED-RELATED"/>
    <property type="match status" value="1"/>
</dbReference>
<evidence type="ECO:0000256" key="3">
    <source>
        <dbReference type="ARBA" id="ARBA00022475"/>
    </source>
</evidence>
<evidence type="ECO:0000256" key="5">
    <source>
        <dbReference type="ARBA" id="ARBA00022597"/>
    </source>
</evidence>
<dbReference type="OrthoDB" id="6844941at2"/>
<organism evidence="13 14">
    <name type="scientific">Streptomyces scabiei</name>
    <dbReference type="NCBI Taxonomy" id="1930"/>
    <lineage>
        <taxon>Bacteria</taxon>
        <taxon>Bacillati</taxon>
        <taxon>Actinomycetota</taxon>
        <taxon>Actinomycetes</taxon>
        <taxon>Kitasatosporales</taxon>
        <taxon>Streptomycetaceae</taxon>
        <taxon>Streptomyces</taxon>
    </lineage>
</organism>
<evidence type="ECO:0000256" key="7">
    <source>
        <dbReference type="ARBA" id="ARBA00022989"/>
    </source>
</evidence>
<feature type="region of interest" description="Disordered" evidence="11">
    <location>
        <begin position="1"/>
        <end position="34"/>
    </location>
</feature>
<evidence type="ECO:0000256" key="11">
    <source>
        <dbReference type="SAM" id="MobiDB-lite"/>
    </source>
</evidence>
<dbReference type="InterPro" id="IPR001851">
    <property type="entry name" value="ABC_transp_permease"/>
</dbReference>
<keyword evidence="4" id="KW-0997">Cell inner membrane</keyword>
<dbReference type="Proteomes" id="UP000067448">
    <property type="component" value="Unassembled WGS sequence"/>
</dbReference>
<keyword evidence="8 12" id="KW-0472">Membrane</keyword>
<protein>
    <recommendedName>
        <fullName evidence="10">Xylose transport system permease protein XylH</fullName>
    </recommendedName>
</protein>
<name>A0A100JT65_STRSC</name>
<dbReference type="PANTHER" id="PTHR32196:SF32">
    <property type="entry name" value="XYLOSE TRANSPORT SYSTEM PERMEASE PROTEIN XYLH"/>
    <property type="match status" value="1"/>
</dbReference>
<evidence type="ECO:0000313" key="13">
    <source>
        <dbReference type="EMBL" id="GAQ65231.1"/>
    </source>
</evidence>
<feature type="transmembrane region" description="Helical" evidence="12">
    <location>
        <begin position="247"/>
        <end position="268"/>
    </location>
</feature>
<keyword evidence="3" id="KW-1003">Cell membrane</keyword>
<feature type="transmembrane region" description="Helical" evidence="12">
    <location>
        <begin position="42"/>
        <end position="60"/>
    </location>
</feature>
<sequence length="361" mass="37205">MTSSFPDTADITAETTAESAPDVSAPKRTESPLGRLRHRPEAGALIGTISVFVFFAIFGGEKFLAAAGAASWLNIAAELGIIAIPVGLLMIAGELDVSVGSVLAGSSMTLAIVSGHWGAPMIVGIVLALGLGLLVGLLNGIIVTRTNVPSLVVTLATMAGVAGLTLGLSRVATGTTSVAISPDPFSKSVFGQLIGGQFEVAIFWWIGIAVLVSVMLQMMPYGNWIFAIGGDKESARATGIPVTKVKIALYMASGFGAALVGVIQTILYNGAQVANGQSFVFNSIIAVVIGGVLLTGGYGSVIGIALGTLTFAIVNQGIYYTGWNSDWASLILGVLILTAVLMNNTFRRLALSYKPRSAKKV</sequence>
<reference evidence="14" key="1">
    <citation type="submission" date="2015-11" db="EMBL/GenBank/DDBJ databases">
        <authorList>
            <consortium name="Cross-ministerial Strategic Innovation Promotion Program (SIP) consortium"/>
            <person name="Tomihama T."/>
            <person name="Ikenaga M."/>
            <person name="Sakai M."/>
            <person name="Okubo T."/>
            <person name="Ikeda S."/>
        </authorList>
    </citation>
    <scope>NUCLEOTIDE SEQUENCE [LARGE SCALE GENOMIC DNA]</scope>
    <source>
        <strain evidence="14">S58</strain>
    </source>
</reference>